<dbReference type="AlphaFoldDB" id="A0A498I6U0"/>
<dbReference type="Proteomes" id="UP000290289">
    <property type="component" value="Chromosome 14"/>
</dbReference>
<reference evidence="2 3" key="1">
    <citation type="submission" date="2018-10" db="EMBL/GenBank/DDBJ databases">
        <title>A high-quality apple genome assembly.</title>
        <authorList>
            <person name="Hu J."/>
        </authorList>
    </citation>
    <scope>NUCLEOTIDE SEQUENCE [LARGE SCALE GENOMIC DNA]</scope>
    <source>
        <strain evidence="3">cv. HFTH1</strain>
        <tissue evidence="2">Young leaf</tissue>
    </source>
</reference>
<protein>
    <submittedName>
        <fullName evidence="2">Uncharacterized protein</fullName>
    </submittedName>
</protein>
<proteinExistence type="predicted"/>
<keyword evidence="3" id="KW-1185">Reference proteome</keyword>
<evidence type="ECO:0000313" key="2">
    <source>
        <dbReference type="EMBL" id="RXH77795.1"/>
    </source>
</evidence>
<name>A0A498I6U0_MALDO</name>
<sequence length="145" mass="15817">MLLQKEKLLCVIAAAIFLMASLLSAEAQQVFYLAQLNGVVAVEVMNSSSAASTLELNIHRADFPVDFFIGVGTSAAQGQPKKKGDPQVSGIIVPKHSQVHLTFIIFSSYISNFRILISQVSVAGAIRQSDKFPKAIDGYRRYMLI</sequence>
<accession>A0A498I6U0</accession>
<dbReference type="EMBL" id="RDQH01000340">
    <property type="protein sequence ID" value="RXH77795.1"/>
    <property type="molecule type" value="Genomic_DNA"/>
</dbReference>
<feature type="signal peptide" evidence="1">
    <location>
        <begin position="1"/>
        <end position="27"/>
    </location>
</feature>
<feature type="chain" id="PRO_5019845114" evidence="1">
    <location>
        <begin position="28"/>
        <end position="145"/>
    </location>
</feature>
<evidence type="ECO:0000256" key="1">
    <source>
        <dbReference type="SAM" id="SignalP"/>
    </source>
</evidence>
<gene>
    <name evidence="2" type="ORF">DVH24_039766</name>
</gene>
<evidence type="ECO:0000313" key="3">
    <source>
        <dbReference type="Proteomes" id="UP000290289"/>
    </source>
</evidence>
<keyword evidence="1" id="KW-0732">Signal</keyword>
<organism evidence="2 3">
    <name type="scientific">Malus domestica</name>
    <name type="common">Apple</name>
    <name type="synonym">Pyrus malus</name>
    <dbReference type="NCBI Taxonomy" id="3750"/>
    <lineage>
        <taxon>Eukaryota</taxon>
        <taxon>Viridiplantae</taxon>
        <taxon>Streptophyta</taxon>
        <taxon>Embryophyta</taxon>
        <taxon>Tracheophyta</taxon>
        <taxon>Spermatophyta</taxon>
        <taxon>Magnoliopsida</taxon>
        <taxon>eudicotyledons</taxon>
        <taxon>Gunneridae</taxon>
        <taxon>Pentapetalae</taxon>
        <taxon>rosids</taxon>
        <taxon>fabids</taxon>
        <taxon>Rosales</taxon>
        <taxon>Rosaceae</taxon>
        <taxon>Amygdaloideae</taxon>
        <taxon>Maleae</taxon>
        <taxon>Malus</taxon>
    </lineage>
</organism>
<comment type="caution">
    <text evidence="2">The sequence shown here is derived from an EMBL/GenBank/DDBJ whole genome shotgun (WGS) entry which is preliminary data.</text>
</comment>